<dbReference type="InterPro" id="IPR003131">
    <property type="entry name" value="T1-type_BTB"/>
</dbReference>
<dbReference type="EMBL" id="CAJNOJ010000251">
    <property type="protein sequence ID" value="CAF1338099.1"/>
    <property type="molecule type" value="Genomic_DNA"/>
</dbReference>
<organism evidence="14 15">
    <name type="scientific">Adineta ricciae</name>
    <name type="common">Rotifer</name>
    <dbReference type="NCBI Taxonomy" id="249248"/>
    <lineage>
        <taxon>Eukaryota</taxon>
        <taxon>Metazoa</taxon>
        <taxon>Spiralia</taxon>
        <taxon>Gnathifera</taxon>
        <taxon>Rotifera</taxon>
        <taxon>Eurotatoria</taxon>
        <taxon>Bdelloidea</taxon>
        <taxon>Adinetida</taxon>
        <taxon>Adinetidae</taxon>
        <taxon>Adineta</taxon>
    </lineage>
</organism>
<dbReference type="Pfam" id="PF02214">
    <property type="entry name" value="BTB_2"/>
    <property type="match status" value="1"/>
</dbReference>
<evidence type="ECO:0000256" key="5">
    <source>
        <dbReference type="ARBA" id="ARBA00022826"/>
    </source>
</evidence>
<gene>
    <name evidence="14" type="ORF">EDS130_LOCUS32577</name>
</gene>
<evidence type="ECO:0000256" key="2">
    <source>
        <dbReference type="ARBA" id="ARBA00022448"/>
    </source>
</evidence>
<feature type="transmembrane region" description="Helical" evidence="12">
    <location>
        <begin position="290"/>
        <end position="310"/>
    </location>
</feature>
<keyword evidence="6" id="KW-0851">Voltage-gated channel</keyword>
<evidence type="ECO:0000256" key="4">
    <source>
        <dbReference type="ARBA" id="ARBA00022692"/>
    </source>
</evidence>
<evidence type="ECO:0000256" key="7">
    <source>
        <dbReference type="ARBA" id="ARBA00022958"/>
    </source>
</evidence>
<sequence>MNEDSITAEPATIPKQNIIWTKRLSAKHRFLKSKCRRNSDSNIFREVLRNRADSIITVKSPNHLYRLAETNRNDAESTIITINISGARYQTYLSTVERFPDTLLGNKYKRMYYWNAEENEYFFDRHRTCFESVLYYYQSNGRLRRPDYVPLDTFLEEISFFQLGAQAIAQTNRLENIAIVRPVSLPKWFWRQCIWFYLEYPQHSLFARILHGISMCLTVISCLSLATETLPEFDEKWDNICRIRANVSLSSSYVPRCSALFISPFFIIETICVSYFTIEFLLRFISTPSYYRFITSLLNWTDLAAIVPYYVFLCVQLTDRKIDLNASTFIILRLLRLFRFLRVFKIYLIFHRLKSLRVLSATLKESFMDFTIMIVALTLVAFLFGAATYFAEKDTDRESFDSIFSATYWAILTITSVG</sequence>
<keyword evidence="2" id="KW-0813">Transport</keyword>
<dbReference type="GO" id="GO:0008076">
    <property type="term" value="C:voltage-gated potassium channel complex"/>
    <property type="evidence" value="ECO:0007669"/>
    <property type="project" value="InterPro"/>
</dbReference>
<evidence type="ECO:0000259" key="13">
    <source>
        <dbReference type="SMART" id="SM00225"/>
    </source>
</evidence>
<dbReference type="InterPro" id="IPR000210">
    <property type="entry name" value="BTB/POZ_dom"/>
</dbReference>
<comment type="subcellular location">
    <subcellularLocation>
        <location evidence="1">Membrane</location>
        <topology evidence="1">Multi-pass membrane protein</topology>
    </subcellularLocation>
</comment>
<dbReference type="SUPFAM" id="SSF54695">
    <property type="entry name" value="POZ domain"/>
    <property type="match status" value="1"/>
</dbReference>
<evidence type="ECO:0000256" key="9">
    <source>
        <dbReference type="ARBA" id="ARBA00023065"/>
    </source>
</evidence>
<dbReference type="Pfam" id="PF00520">
    <property type="entry name" value="Ion_trans"/>
    <property type="match status" value="1"/>
</dbReference>
<evidence type="ECO:0000256" key="3">
    <source>
        <dbReference type="ARBA" id="ARBA00022538"/>
    </source>
</evidence>
<evidence type="ECO:0000313" key="14">
    <source>
        <dbReference type="EMBL" id="CAF1338099.1"/>
    </source>
</evidence>
<keyword evidence="3" id="KW-0633">Potassium transport</keyword>
<evidence type="ECO:0000256" key="8">
    <source>
        <dbReference type="ARBA" id="ARBA00022989"/>
    </source>
</evidence>
<feature type="transmembrane region" description="Helical" evidence="12">
    <location>
        <begin position="259"/>
        <end position="278"/>
    </location>
</feature>
<evidence type="ECO:0000256" key="1">
    <source>
        <dbReference type="ARBA" id="ARBA00004141"/>
    </source>
</evidence>
<dbReference type="PANTHER" id="PTHR11537:SF113">
    <property type="entry name" value="POTASSIUM VOLTAGE-GATED CHANNEL PROTEIN SHAKER"/>
    <property type="match status" value="1"/>
</dbReference>
<dbReference type="GO" id="GO:0005251">
    <property type="term" value="F:delayed rectifier potassium channel activity"/>
    <property type="evidence" value="ECO:0007669"/>
    <property type="project" value="TreeGrafter"/>
</dbReference>
<accession>A0A815GGD4</accession>
<dbReference type="PRINTS" id="PR00169">
    <property type="entry name" value="KCHANNEL"/>
</dbReference>
<dbReference type="InterPro" id="IPR028325">
    <property type="entry name" value="VG_K_chnl"/>
</dbReference>
<dbReference type="SUPFAM" id="SSF81324">
    <property type="entry name" value="Voltage-gated potassium channels"/>
    <property type="match status" value="1"/>
</dbReference>
<dbReference type="GO" id="GO:0001508">
    <property type="term" value="P:action potential"/>
    <property type="evidence" value="ECO:0007669"/>
    <property type="project" value="TreeGrafter"/>
</dbReference>
<evidence type="ECO:0000256" key="6">
    <source>
        <dbReference type="ARBA" id="ARBA00022882"/>
    </source>
</evidence>
<keyword evidence="11" id="KW-0407">Ion channel</keyword>
<dbReference type="Gene3D" id="1.10.287.70">
    <property type="match status" value="1"/>
</dbReference>
<reference evidence="14" key="1">
    <citation type="submission" date="2021-02" db="EMBL/GenBank/DDBJ databases">
        <authorList>
            <person name="Nowell W R."/>
        </authorList>
    </citation>
    <scope>NUCLEOTIDE SEQUENCE</scope>
</reference>
<evidence type="ECO:0000256" key="10">
    <source>
        <dbReference type="ARBA" id="ARBA00023136"/>
    </source>
</evidence>
<dbReference type="AlphaFoldDB" id="A0A815GGD4"/>
<protein>
    <recommendedName>
        <fullName evidence="13">BTB domain-containing protein</fullName>
    </recommendedName>
</protein>
<keyword evidence="9" id="KW-0406">Ion transport</keyword>
<feature type="transmembrane region" description="Helical" evidence="12">
    <location>
        <begin position="330"/>
        <end position="350"/>
    </location>
</feature>
<dbReference type="Gene3D" id="1.20.120.350">
    <property type="entry name" value="Voltage-gated potassium channels. Chain C"/>
    <property type="match status" value="1"/>
</dbReference>
<dbReference type="InterPro" id="IPR011333">
    <property type="entry name" value="SKP1/BTB/POZ_sf"/>
</dbReference>
<evidence type="ECO:0000313" key="15">
    <source>
        <dbReference type="Proteomes" id="UP000663852"/>
    </source>
</evidence>
<keyword evidence="5" id="KW-0631">Potassium channel</keyword>
<dbReference type="SMART" id="SM00225">
    <property type="entry name" value="BTB"/>
    <property type="match status" value="1"/>
</dbReference>
<evidence type="ECO:0000256" key="12">
    <source>
        <dbReference type="SAM" id="Phobius"/>
    </source>
</evidence>
<feature type="transmembrane region" description="Helical" evidence="12">
    <location>
        <begin position="370"/>
        <end position="391"/>
    </location>
</feature>
<keyword evidence="4 12" id="KW-0812">Transmembrane</keyword>
<keyword evidence="10 12" id="KW-0472">Membrane</keyword>
<keyword evidence="8 12" id="KW-1133">Transmembrane helix</keyword>
<dbReference type="Proteomes" id="UP000663852">
    <property type="component" value="Unassembled WGS sequence"/>
</dbReference>
<dbReference type="InterPro" id="IPR005821">
    <property type="entry name" value="Ion_trans_dom"/>
</dbReference>
<keyword evidence="7" id="KW-0630">Potassium</keyword>
<dbReference type="PANTHER" id="PTHR11537">
    <property type="entry name" value="VOLTAGE-GATED POTASSIUM CHANNEL"/>
    <property type="match status" value="1"/>
</dbReference>
<proteinExistence type="predicted"/>
<feature type="domain" description="BTB" evidence="13">
    <location>
        <begin position="78"/>
        <end position="178"/>
    </location>
</feature>
<comment type="caution">
    <text evidence="14">The sequence shown here is derived from an EMBL/GenBank/DDBJ whole genome shotgun (WGS) entry which is preliminary data.</text>
</comment>
<dbReference type="OrthoDB" id="5864281at2759"/>
<name>A0A815GGD4_ADIRI</name>
<dbReference type="InterPro" id="IPR027359">
    <property type="entry name" value="Volt_channel_dom_sf"/>
</dbReference>
<evidence type="ECO:0000256" key="11">
    <source>
        <dbReference type="ARBA" id="ARBA00023303"/>
    </source>
</evidence>
<dbReference type="GO" id="GO:0051260">
    <property type="term" value="P:protein homooligomerization"/>
    <property type="evidence" value="ECO:0007669"/>
    <property type="project" value="InterPro"/>
</dbReference>
<dbReference type="Gene3D" id="3.30.710.10">
    <property type="entry name" value="Potassium Channel Kv1.1, Chain A"/>
    <property type="match status" value="1"/>
</dbReference>